<evidence type="ECO:0000313" key="8">
    <source>
        <dbReference type="Proteomes" id="UP000297225"/>
    </source>
</evidence>
<dbReference type="STRING" id="1122973.GCA_000379925_01057"/>
<evidence type="ECO:0000256" key="3">
    <source>
        <dbReference type="ARBA" id="ARBA00022692"/>
    </source>
</evidence>
<protein>
    <submittedName>
        <fullName evidence="7">Formate/nitrite transporter family protein</fullName>
    </submittedName>
</protein>
<sequence length="260" mass="28379">MYNTPNEVLKLTEGMALKKYNTPAVKLALLGVLGGAYIALGGWLSFYVSHGMPYITEGNPALVKLIQGVLFPVGLILIILVGGELFTGNTAYLVTGARKRIIPWGYLAKNWGIVWLTNLVGALLLCYLLVQQTGMLASEPWVSAIVSTAKSKVSLPWSTIFFKGIGANWLVCLAVWLGLSSQEMLGRLVGLWLPVMVFVTLGYEHSVANMFYIPMGMMCGADVSIVLLFWNNLIPATFGNIVGGSIFVGLVYSYLYIERK</sequence>
<dbReference type="NCBIfam" id="TIGR00790">
    <property type="entry name" value="fnt"/>
    <property type="match status" value="1"/>
</dbReference>
<dbReference type="PANTHER" id="PTHR30520">
    <property type="entry name" value="FORMATE TRANSPORTER-RELATED"/>
    <property type="match status" value="1"/>
</dbReference>
<evidence type="ECO:0000256" key="6">
    <source>
        <dbReference type="ARBA" id="ARBA00049660"/>
    </source>
</evidence>
<dbReference type="PANTHER" id="PTHR30520:SF6">
    <property type="entry name" value="FORMATE_NITRATE FAMILY TRANSPORTER (EUROFUNG)"/>
    <property type="match status" value="1"/>
</dbReference>
<comment type="similarity">
    <text evidence="6">Belongs to the FNT transporter (TC 1.A.16) family.</text>
</comment>
<dbReference type="RefSeq" id="WP_134848887.1">
    <property type="nucleotide sequence ID" value="NZ_CP197400.1"/>
</dbReference>
<dbReference type="FunFam" id="1.20.1080.10:FF:000011">
    <property type="entry name" value="Formate family transporter"/>
    <property type="match status" value="1"/>
</dbReference>
<dbReference type="InterPro" id="IPR024002">
    <property type="entry name" value="For/NO2_transpt_CS"/>
</dbReference>
<dbReference type="OrthoDB" id="9786493at2"/>
<keyword evidence="2" id="KW-0813">Transport</keyword>
<dbReference type="Proteomes" id="UP000297225">
    <property type="component" value="Unassembled WGS sequence"/>
</dbReference>
<evidence type="ECO:0000256" key="5">
    <source>
        <dbReference type="ARBA" id="ARBA00023136"/>
    </source>
</evidence>
<dbReference type="AlphaFoldDB" id="A0A4Y8WS20"/>
<dbReference type="GO" id="GO:0015499">
    <property type="term" value="F:formate transmembrane transporter activity"/>
    <property type="evidence" value="ECO:0007669"/>
    <property type="project" value="TreeGrafter"/>
</dbReference>
<dbReference type="PROSITE" id="PS01006">
    <property type="entry name" value="FORMATE_NITRITE_TP_2"/>
    <property type="match status" value="1"/>
</dbReference>
<dbReference type="Pfam" id="PF01226">
    <property type="entry name" value="Form_Nir_trans"/>
    <property type="match status" value="1"/>
</dbReference>
<evidence type="ECO:0000256" key="1">
    <source>
        <dbReference type="ARBA" id="ARBA00004141"/>
    </source>
</evidence>
<comment type="subcellular location">
    <subcellularLocation>
        <location evidence="1">Membrane</location>
        <topology evidence="1">Multi-pass membrane protein</topology>
    </subcellularLocation>
</comment>
<evidence type="ECO:0000313" key="7">
    <source>
        <dbReference type="EMBL" id="TFH97537.1"/>
    </source>
</evidence>
<dbReference type="Gene3D" id="1.20.1080.10">
    <property type="entry name" value="Glycerol uptake facilitator protein"/>
    <property type="match status" value="1"/>
</dbReference>
<organism evidence="7 8">
    <name type="scientific">Porphyromonas levii</name>
    <dbReference type="NCBI Taxonomy" id="28114"/>
    <lineage>
        <taxon>Bacteria</taxon>
        <taxon>Pseudomonadati</taxon>
        <taxon>Bacteroidota</taxon>
        <taxon>Bacteroidia</taxon>
        <taxon>Bacteroidales</taxon>
        <taxon>Porphyromonadaceae</taxon>
        <taxon>Porphyromonas</taxon>
    </lineage>
</organism>
<dbReference type="InterPro" id="IPR023271">
    <property type="entry name" value="Aquaporin-like"/>
</dbReference>
<keyword evidence="8" id="KW-1185">Reference proteome</keyword>
<keyword evidence="5" id="KW-0472">Membrane</keyword>
<reference evidence="7 8" key="1">
    <citation type="submission" date="2019-03" db="EMBL/GenBank/DDBJ databases">
        <title>Porphyromonas levii Isolated from the Uterus of Dairy Cows.</title>
        <authorList>
            <person name="Francis A.M."/>
        </authorList>
    </citation>
    <scope>NUCLEOTIDE SEQUENCE [LARGE SCALE GENOMIC DNA]</scope>
    <source>
        <strain evidence="7 8">AF5678</strain>
    </source>
</reference>
<keyword evidence="3" id="KW-0812">Transmembrane</keyword>
<evidence type="ECO:0000256" key="4">
    <source>
        <dbReference type="ARBA" id="ARBA00022989"/>
    </source>
</evidence>
<dbReference type="InterPro" id="IPR000292">
    <property type="entry name" value="For/NO2_transpt"/>
</dbReference>
<evidence type="ECO:0000256" key="2">
    <source>
        <dbReference type="ARBA" id="ARBA00022448"/>
    </source>
</evidence>
<accession>A0A4Y8WS20</accession>
<proteinExistence type="inferred from homology"/>
<dbReference type="PROSITE" id="PS01005">
    <property type="entry name" value="FORMATE_NITRITE_TP_1"/>
    <property type="match status" value="1"/>
</dbReference>
<dbReference type="EMBL" id="SPNC01000001">
    <property type="protein sequence ID" value="TFH97537.1"/>
    <property type="molecule type" value="Genomic_DNA"/>
</dbReference>
<comment type="caution">
    <text evidence="7">The sequence shown here is derived from an EMBL/GenBank/DDBJ whole genome shotgun (WGS) entry which is preliminary data.</text>
</comment>
<keyword evidence="4" id="KW-1133">Transmembrane helix</keyword>
<gene>
    <name evidence="7" type="ORF">E4P47_00140</name>
</gene>
<name>A0A4Y8WS20_9PORP</name>
<dbReference type="GO" id="GO:0005886">
    <property type="term" value="C:plasma membrane"/>
    <property type="evidence" value="ECO:0007669"/>
    <property type="project" value="TreeGrafter"/>
</dbReference>